<dbReference type="EMBL" id="JAHXZJ010001119">
    <property type="protein sequence ID" value="KAH0553737.1"/>
    <property type="molecule type" value="Genomic_DNA"/>
</dbReference>
<dbReference type="InterPro" id="IPR036236">
    <property type="entry name" value="Znf_C2H2_sf"/>
</dbReference>
<dbReference type="GO" id="GO:0005634">
    <property type="term" value="C:nucleus"/>
    <property type="evidence" value="ECO:0007669"/>
    <property type="project" value="TreeGrafter"/>
</dbReference>
<comment type="caution">
    <text evidence="7">The sequence shown here is derived from an EMBL/GenBank/DDBJ whole genome shotgun (WGS) entry which is preliminary data.</text>
</comment>
<dbReference type="Pfam" id="PF00096">
    <property type="entry name" value="zf-C2H2"/>
    <property type="match status" value="2"/>
</dbReference>
<dbReference type="GO" id="GO:0000981">
    <property type="term" value="F:DNA-binding transcription factor activity, RNA polymerase II-specific"/>
    <property type="evidence" value="ECO:0007669"/>
    <property type="project" value="TreeGrafter"/>
</dbReference>
<keyword evidence="1" id="KW-0479">Metal-binding</keyword>
<proteinExistence type="predicted"/>
<feature type="domain" description="C2H2-type" evidence="6">
    <location>
        <begin position="203"/>
        <end position="230"/>
    </location>
</feature>
<dbReference type="Gene3D" id="3.30.160.60">
    <property type="entry name" value="Classic Zinc Finger"/>
    <property type="match status" value="2"/>
</dbReference>
<keyword evidence="2" id="KW-0677">Repeat</keyword>
<evidence type="ECO:0000256" key="3">
    <source>
        <dbReference type="ARBA" id="ARBA00022771"/>
    </source>
</evidence>
<evidence type="ECO:0000259" key="6">
    <source>
        <dbReference type="PROSITE" id="PS50157"/>
    </source>
</evidence>
<keyword evidence="4" id="KW-0862">Zinc</keyword>
<reference evidence="7 8" key="1">
    <citation type="journal article" date="2021" name="J. Hered.">
        <title>A chromosome-level genome assembly of the parasitoid wasp, Cotesia glomerata (Hymenoptera: Braconidae).</title>
        <authorList>
            <person name="Pinto B.J."/>
            <person name="Weis J.J."/>
            <person name="Gamble T."/>
            <person name="Ode P.J."/>
            <person name="Paul R."/>
            <person name="Zaspel J.M."/>
        </authorList>
    </citation>
    <scope>NUCLEOTIDE SEQUENCE [LARGE SCALE GENOMIC DNA]</scope>
    <source>
        <strain evidence="7">CgM1</strain>
    </source>
</reference>
<sequence length="259" mass="29430">MLATIENNGIFLSDPCTDFQPQSMIPGKQGACGYSVLPLMKNLATMWLAKQRTQFSYRCDQCGKGYQHRATLVRHTRHECGKDPKFKCPYCVHRTKQRGNLYQHIRTNHPGKNVFTKNCKIVRAVTDERVVIFRTVGELPLAAVLASGELLDAPGQHQDDAKLPTIDDPPGVPRQETRVLQLPEVRQGVPVDQEHEEPPEGASRCEYCGREFIWESSLRLHKKMACGKPPNFFCSLCTYKSNFKGNLKRHLFNVHKIVL</sequence>
<dbReference type="Proteomes" id="UP000826195">
    <property type="component" value="Unassembled WGS sequence"/>
</dbReference>
<protein>
    <recommendedName>
        <fullName evidence="6">C2H2-type domain-containing protein</fullName>
    </recommendedName>
</protein>
<evidence type="ECO:0000313" key="8">
    <source>
        <dbReference type="Proteomes" id="UP000826195"/>
    </source>
</evidence>
<accession>A0AAV7IKR7</accession>
<organism evidence="7 8">
    <name type="scientific">Cotesia glomerata</name>
    <name type="common">Lepidopteran parasitic wasp</name>
    <name type="synonym">Apanteles glomeratus</name>
    <dbReference type="NCBI Taxonomy" id="32391"/>
    <lineage>
        <taxon>Eukaryota</taxon>
        <taxon>Metazoa</taxon>
        <taxon>Ecdysozoa</taxon>
        <taxon>Arthropoda</taxon>
        <taxon>Hexapoda</taxon>
        <taxon>Insecta</taxon>
        <taxon>Pterygota</taxon>
        <taxon>Neoptera</taxon>
        <taxon>Endopterygota</taxon>
        <taxon>Hymenoptera</taxon>
        <taxon>Apocrita</taxon>
        <taxon>Ichneumonoidea</taxon>
        <taxon>Braconidae</taxon>
        <taxon>Microgastrinae</taxon>
        <taxon>Cotesia</taxon>
    </lineage>
</organism>
<dbReference type="PANTHER" id="PTHR24409:SF418">
    <property type="entry name" value="SI:CH73-221F6.1"/>
    <property type="match status" value="1"/>
</dbReference>
<keyword evidence="3 5" id="KW-0863">Zinc-finger</keyword>
<evidence type="ECO:0000256" key="1">
    <source>
        <dbReference type="ARBA" id="ARBA00022723"/>
    </source>
</evidence>
<dbReference type="PROSITE" id="PS50157">
    <property type="entry name" value="ZINC_FINGER_C2H2_2"/>
    <property type="match status" value="3"/>
</dbReference>
<dbReference type="InterPro" id="IPR013087">
    <property type="entry name" value="Znf_C2H2_type"/>
</dbReference>
<name>A0AAV7IKR7_COTGL</name>
<feature type="domain" description="C2H2-type" evidence="6">
    <location>
        <begin position="57"/>
        <end position="84"/>
    </location>
</feature>
<keyword evidence="8" id="KW-1185">Reference proteome</keyword>
<evidence type="ECO:0000256" key="2">
    <source>
        <dbReference type="ARBA" id="ARBA00022737"/>
    </source>
</evidence>
<dbReference type="GO" id="GO:0000977">
    <property type="term" value="F:RNA polymerase II transcription regulatory region sequence-specific DNA binding"/>
    <property type="evidence" value="ECO:0007669"/>
    <property type="project" value="TreeGrafter"/>
</dbReference>
<dbReference type="GO" id="GO:0008270">
    <property type="term" value="F:zinc ion binding"/>
    <property type="evidence" value="ECO:0007669"/>
    <property type="project" value="UniProtKB-KW"/>
</dbReference>
<evidence type="ECO:0000313" key="7">
    <source>
        <dbReference type="EMBL" id="KAH0553737.1"/>
    </source>
</evidence>
<gene>
    <name evidence="7" type="ORF">KQX54_003837</name>
</gene>
<evidence type="ECO:0000256" key="4">
    <source>
        <dbReference type="ARBA" id="ARBA00022833"/>
    </source>
</evidence>
<evidence type="ECO:0000256" key="5">
    <source>
        <dbReference type="PROSITE-ProRule" id="PRU00042"/>
    </source>
</evidence>
<dbReference type="AlphaFoldDB" id="A0AAV7IKR7"/>
<dbReference type="SMART" id="SM00355">
    <property type="entry name" value="ZnF_C2H2"/>
    <property type="match status" value="4"/>
</dbReference>
<dbReference type="PANTHER" id="PTHR24409">
    <property type="entry name" value="ZINC FINGER PROTEIN 142"/>
    <property type="match status" value="1"/>
</dbReference>
<dbReference type="SUPFAM" id="SSF57667">
    <property type="entry name" value="beta-beta-alpha zinc fingers"/>
    <property type="match status" value="2"/>
</dbReference>
<feature type="domain" description="C2H2-type" evidence="6">
    <location>
        <begin position="86"/>
        <end position="114"/>
    </location>
</feature>